<dbReference type="CDD" id="cd00037">
    <property type="entry name" value="CLECT"/>
    <property type="match status" value="2"/>
</dbReference>
<evidence type="ECO:0000259" key="2">
    <source>
        <dbReference type="PROSITE" id="PS50041"/>
    </source>
</evidence>
<keyword evidence="1" id="KW-0732">Signal</keyword>
<accession>A0ABN8AVM3</accession>
<reference evidence="3" key="1">
    <citation type="submission" date="2021-12" db="EMBL/GenBank/DDBJ databases">
        <authorList>
            <person name="King R."/>
        </authorList>
    </citation>
    <scope>NUCLEOTIDE SEQUENCE</scope>
</reference>
<feature type="signal peptide" evidence="1">
    <location>
        <begin position="1"/>
        <end position="17"/>
    </location>
</feature>
<dbReference type="SMART" id="SM00034">
    <property type="entry name" value="CLECT"/>
    <property type="match status" value="2"/>
</dbReference>
<dbReference type="PANTHER" id="PTHR22801:SF63">
    <property type="entry name" value="C-TYPE LECTIN DOMAIN-CONTAINING PROTEIN"/>
    <property type="match status" value="1"/>
</dbReference>
<dbReference type="InterPro" id="IPR016186">
    <property type="entry name" value="C-type_lectin-like/link_sf"/>
</dbReference>
<dbReference type="EMBL" id="OU963909">
    <property type="protein sequence ID" value="CAH0400184.1"/>
    <property type="molecule type" value="Genomic_DNA"/>
</dbReference>
<dbReference type="PANTHER" id="PTHR22801">
    <property type="entry name" value="LITHOSTATHINE"/>
    <property type="match status" value="1"/>
</dbReference>
<name>A0ABN8AVM3_CHISP</name>
<protein>
    <recommendedName>
        <fullName evidence="2">C-type lectin domain-containing protein</fullName>
    </recommendedName>
</protein>
<gene>
    <name evidence="3" type="ORF">CHILSU_LOCUS3372</name>
</gene>
<evidence type="ECO:0000313" key="3">
    <source>
        <dbReference type="EMBL" id="CAH0400184.1"/>
    </source>
</evidence>
<dbReference type="Proteomes" id="UP001153292">
    <property type="component" value="Chromosome 16"/>
</dbReference>
<dbReference type="Pfam" id="PF00059">
    <property type="entry name" value="Lectin_C"/>
    <property type="match status" value="2"/>
</dbReference>
<feature type="domain" description="C-type lectin" evidence="2">
    <location>
        <begin position="174"/>
        <end position="288"/>
    </location>
</feature>
<dbReference type="InterPro" id="IPR001304">
    <property type="entry name" value="C-type_lectin-like"/>
</dbReference>
<evidence type="ECO:0000256" key="1">
    <source>
        <dbReference type="SAM" id="SignalP"/>
    </source>
</evidence>
<sequence length="302" mass="34995">MFYQLCYFLFGLAVVSARRVNFYRKDYVYFEDYDAFYKLHGVNLSTWNLSFLTCDDEGAELFYPATDNEWEVASKLAQVTPIEDEIFVGIHDKFVLGEYVTINGRPTNVTIENTDNILQEPHCVAMNIRTGAYRVIECDDSGPSRTTEVLPFICKKVEEVTCPTIDKGYKYVKETRKCYKINENRKTWSKAMETCFMEGGMLVVIESTMESLILHDLINDNTKHNDEIEKYHAGFKKFYPLEDFYTIKGHKLQDSGYNDWYPGNNDNERCGAVLKLNSKLYLDMNECDTLLYPFVCEIGVIA</sequence>
<keyword evidence="4" id="KW-1185">Reference proteome</keyword>
<dbReference type="SUPFAM" id="SSF56436">
    <property type="entry name" value="C-type lectin-like"/>
    <property type="match status" value="2"/>
</dbReference>
<dbReference type="Gene3D" id="3.10.100.10">
    <property type="entry name" value="Mannose-Binding Protein A, subunit A"/>
    <property type="match status" value="2"/>
</dbReference>
<proteinExistence type="predicted"/>
<dbReference type="PROSITE" id="PS50041">
    <property type="entry name" value="C_TYPE_LECTIN_2"/>
    <property type="match status" value="1"/>
</dbReference>
<feature type="chain" id="PRO_5046098424" description="C-type lectin domain-containing protein" evidence="1">
    <location>
        <begin position="18"/>
        <end position="302"/>
    </location>
</feature>
<evidence type="ECO:0000313" key="4">
    <source>
        <dbReference type="Proteomes" id="UP001153292"/>
    </source>
</evidence>
<organism evidence="3 4">
    <name type="scientific">Chilo suppressalis</name>
    <name type="common">Asiatic rice borer moth</name>
    <dbReference type="NCBI Taxonomy" id="168631"/>
    <lineage>
        <taxon>Eukaryota</taxon>
        <taxon>Metazoa</taxon>
        <taxon>Ecdysozoa</taxon>
        <taxon>Arthropoda</taxon>
        <taxon>Hexapoda</taxon>
        <taxon>Insecta</taxon>
        <taxon>Pterygota</taxon>
        <taxon>Neoptera</taxon>
        <taxon>Endopterygota</taxon>
        <taxon>Lepidoptera</taxon>
        <taxon>Glossata</taxon>
        <taxon>Ditrysia</taxon>
        <taxon>Pyraloidea</taxon>
        <taxon>Crambidae</taxon>
        <taxon>Crambinae</taxon>
        <taxon>Chilo</taxon>
    </lineage>
</organism>
<dbReference type="InterPro" id="IPR016187">
    <property type="entry name" value="CTDL_fold"/>
</dbReference>
<dbReference type="InterPro" id="IPR050801">
    <property type="entry name" value="Ca-Dep_Lectins_ImmuneDev"/>
</dbReference>